<name>A0ABT7IHN6_9GAMM</name>
<gene>
    <name evidence="2" type="ORF">QPM17_21285</name>
</gene>
<evidence type="ECO:0008006" key="4">
    <source>
        <dbReference type="Google" id="ProtNLM"/>
    </source>
</evidence>
<feature type="region of interest" description="Disordered" evidence="1">
    <location>
        <begin position="1"/>
        <end position="52"/>
    </location>
</feature>
<dbReference type="Proteomes" id="UP001227964">
    <property type="component" value="Unassembled WGS sequence"/>
</dbReference>
<evidence type="ECO:0000256" key="1">
    <source>
        <dbReference type="SAM" id="MobiDB-lite"/>
    </source>
</evidence>
<organism evidence="2 3">
    <name type="scientific">Marinobacter azerbaijanicus</name>
    <dbReference type="NCBI Taxonomy" id="3050455"/>
    <lineage>
        <taxon>Bacteria</taxon>
        <taxon>Pseudomonadati</taxon>
        <taxon>Pseudomonadota</taxon>
        <taxon>Gammaproteobacteria</taxon>
        <taxon>Pseudomonadales</taxon>
        <taxon>Marinobacteraceae</taxon>
        <taxon>Marinobacter</taxon>
    </lineage>
</organism>
<dbReference type="EMBL" id="JASSVS010000016">
    <property type="protein sequence ID" value="MDL0433682.1"/>
    <property type="molecule type" value="Genomic_DNA"/>
</dbReference>
<evidence type="ECO:0000313" key="3">
    <source>
        <dbReference type="Proteomes" id="UP001227964"/>
    </source>
</evidence>
<feature type="compositionally biased region" description="Polar residues" evidence="1">
    <location>
        <begin position="1"/>
        <end position="23"/>
    </location>
</feature>
<proteinExistence type="predicted"/>
<accession>A0ABT7IHN6</accession>
<keyword evidence="3" id="KW-1185">Reference proteome</keyword>
<reference evidence="2 3" key="1">
    <citation type="submission" date="2023-06" db="EMBL/GenBank/DDBJ databases">
        <title>Marinobacter azerbaijanicus a moderately halophilic, isolated from Urmia Lake in Azerbaijan region of Iran.</title>
        <authorList>
            <person name="Sanchez-Porro C."/>
            <person name="Aghdam E.M."/>
            <person name="Saheb S.M."/>
            <person name="Tarhriz V."/>
            <person name="Kazemi E."/>
            <person name="Ammozegar M.A."/>
            <person name="Ventosa A."/>
            <person name="Hejazi M.S."/>
        </authorList>
    </citation>
    <scope>NUCLEOTIDE SEQUENCE [LARGE SCALE GENOMIC DNA]</scope>
    <source>
        <strain evidence="2 3">TBZ242</strain>
    </source>
</reference>
<comment type="caution">
    <text evidence="2">The sequence shown here is derived from an EMBL/GenBank/DDBJ whole genome shotgun (WGS) entry which is preliminary data.</text>
</comment>
<sequence length="52" mass="5119">MAKGKTNMTQAAASRIQSSTAKSNGGKVSPGDFAARATRAAAHNTGGNGGKK</sequence>
<feature type="compositionally biased region" description="Low complexity" evidence="1">
    <location>
        <begin position="34"/>
        <end position="45"/>
    </location>
</feature>
<dbReference type="RefSeq" id="WP_285393688.1">
    <property type="nucleotide sequence ID" value="NZ_JASSVS010000016.1"/>
</dbReference>
<evidence type="ECO:0000313" key="2">
    <source>
        <dbReference type="EMBL" id="MDL0433682.1"/>
    </source>
</evidence>
<protein>
    <recommendedName>
        <fullName evidence="4">SMP domain-containing protein</fullName>
    </recommendedName>
</protein>